<dbReference type="InterPro" id="IPR013783">
    <property type="entry name" value="Ig-like_fold"/>
</dbReference>
<dbReference type="PANTHER" id="PTHR24273:SF32">
    <property type="entry name" value="HYALIN"/>
    <property type="match status" value="1"/>
</dbReference>
<dbReference type="SUPFAM" id="SSF49899">
    <property type="entry name" value="Concanavalin A-like lectins/glucanases"/>
    <property type="match status" value="2"/>
</dbReference>
<dbReference type="SUPFAM" id="SSF49785">
    <property type="entry name" value="Galactose-binding domain-like"/>
    <property type="match status" value="1"/>
</dbReference>
<name>A0ABY8KUB9_9FLAO</name>
<dbReference type="Gene3D" id="2.60.120.260">
    <property type="entry name" value="Galactose-binding domain-like"/>
    <property type="match status" value="1"/>
</dbReference>
<keyword evidence="1" id="KW-0645">Protease</keyword>
<feature type="domain" description="HYR" evidence="6">
    <location>
        <begin position="356"/>
        <end position="440"/>
    </location>
</feature>
<protein>
    <submittedName>
        <fullName evidence="8">HYR domain-containing protein</fullName>
    </submittedName>
</protein>
<evidence type="ECO:0000256" key="4">
    <source>
        <dbReference type="ARBA" id="ARBA00022801"/>
    </source>
</evidence>
<feature type="domain" description="P/Homo B" evidence="7">
    <location>
        <begin position="194"/>
        <end position="363"/>
    </location>
</feature>
<organism evidence="8 9">
    <name type="scientific">Aequorivita marisscotiae</name>
    <dbReference type="NCBI Taxonomy" id="3040348"/>
    <lineage>
        <taxon>Bacteria</taxon>
        <taxon>Pseudomonadati</taxon>
        <taxon>Bacteroidota</taxon>
        <taxon>Flavobacteriia</taxon>
        <taxon>Flavobacteriales</taxon>
        <taxon>Flavobacteriaceae</taxon>
        <taxon>Aequorivita</taxon>
    </lineage>
</organism>
<dbReference type="Pfam" id="PF01483">
    <property type="entry name" value="P_proprotein"/>
    <property type="match status" value="1"/>
</dbReference>
<dbReference type="NCBIfam" id="TIGR04183">
    <property type="entry name" value="Por_Secre_tail"/>
    <property type="match status" value="1"/>
</dbReference>
<dbReference type="InterPro" id="IPR003410">
    <property type="entry name" value="HYR_dom"/>
</dbReference>
<evidence type="ECO:0000313" key="8">
    <source>
        <dbReference type="EMBL" id="WGF91341.1"/>
    </source>
</evidence>
<feature type="chain" id="PRO_5045976500" evidence="5">
    <location>
        <begin position="26"/>
        <end position="1358"/>
    </location>
</feature>
<dbReference type="InterPro" id="IPR013320">
    <property type="entry name" value="ConA-like_dom_sf"/>
</dbReference>
<keyword evidence="2 5" id="KW-0732">Signal</keyword>
<evidence type="ECO:0000256" key="5">
    <source>
        <dbReference type="SAM" id="SignalP"/>
    </source>
</evidence>
<proteinExistence type="predicted"/>
<keyword evidence="4" id="KW-0378">Hydrolase</keyword>
<sequence length="1358" mass="139666">MKKNYLVSAALSFLLLIMFNTSSFAQGDCNDLTSPIETQIGLSAEPSGFFVRSGTQLGRIFRDAVASACPSKVYPGDFNTATTFNYTAIRFYNSDVAPTCITINFDPNSGASPCLTNGHALVFQEPGGGSTTPYDPANQGTNYLGDVGSSNTQPFSVTVEPGWFEVVITNTSSAANCSVQFSFAPNGGVIKCDMPAGGPISACGTGNPQPIPVTGTGGFPCVGGPTTSPAAVTATGNIGTGSGDYTLDTVEINLTHSWDSDLDITLISPNGTTLDLSSDNGGSGDNYTNTVFMDGAPSITTGSAPFTGTFQAEGGTFAATFAGEPINGNWTLSICDDSGGDSGNLLSYCINFTEITMVGNPPTIVCPANITANNDPGTCGAVVNFAGVAFDDEDGNISGDIVATPASGSVFPVGDTMVTLSVTDSDGNTETCDFMVTVLDDEDPVAVCQDITIDLDPTTGMATITPADLDNGSTDNCAITAMTLDVSSFDCSMVGANTVTMTVTDAAGNTATCTSTVTVQDVTAPEVFCVGGFGIFSESEDFEGATIPTGWTTVIESGGQDWTFGSGDMPGGADFPTNAAIFDDDAAGSGPANLARLLSPAYDLTGASNVQLSFDYSLQDFAGSGTFEAEVWDGAAWQQILFVDVDTDPVNTGDIDVSAFVNAAFQVRYTYDDEDDWAWGAGVDNFLLTYEAAAGGGLDVFLDVNGVASISPNDLVTGVNEACGYTITAGGTGGGTAGSLTSLFASGNNGSPGGAVYFDITVGAADLEVSEIDINTADPGGFTLDIYTLVGTYVGNESNPGAWGAVAATATGTGAGLDAPSNAVLATPLMLSANTTYGMALVLDGGHSHYYTNGDGSNQNYSNADMSMSLGAASNTPFTTPIFAPRVFNGTIHYTTGAGSGLDFTCADLGENIIEVTVTDASGNASTCMAVVNVIDNIAPVITCGVANITSELTDFEDATIPTGWTTVVTSGSADWAFGSGDMPIGGDFPTNAAIFDDDAAGSGEVNLVTLVSPVYDISAAVTASISFDYALQEFAGDGTLTVEVYDGAAWQQILFVDVDTDPTNSGALDMAAYMNADFQVRFTYDDEGGWAWGAGVDNFQIDYEGVSTGNVVEIELGPDGTTTIDPYSLLSDINEACGIATIAVDVPTVTCADIGTPVMVTVFVSDTSGNLASCVAEVHVVDKLAPVLTCPADQTVDPGPGNIFYIVPDYFATGEAIADDNCTDPVTDTTQDPAPGTALPDGVYTVSFTATDEYGNTSSCDFELTVESVLGVNQNTLEAGVALYPNPASHVVNLVNKTNISLEKMMIYDVNGKLVNQIDLRTMQGEKAVDVSSLAAGVYMVQIIGEKASTVKRLIKD</sequence>
<gene>
    <name evidence="8" type="ORF">QCQ61_08960</name>
</gene>
<dbReference type="InterPro" id="IPR008979">
    <property type="entry name" value="Galactose-bd-like_sf"/>
</dbReference>
<keyword evidence="9" id="KW-1185">Reference proteome</keyword>
<dbReference type="PANTHER" id="PTHR24273">
    <property type="entry name" value="FI04643P-RELATED"/>
    <property type="match status" value="1"/>
</dbReference>
<keyword evidence="3" id="KW-0677">Repeat</keyword>
<dbReference type="Pfam" id="PF02494">
    <property type="entry name" value="HYR"/>
    <property type="match status" value="2"/>
</dbReference>
<evidence type="ECO:0000256" key="2">
    <source>
        <dbReference type="ARBA" id="ARBA00022729"/>
    </source>
</evidence>
<evidence type="ECO:0000259" key="6">
    <source>
        <dbReference type="PROSITE" id="PS50825"/>
    </source>
</evidence>
<dbReference type="Pfam" id="PF18962">
    <property type="entry name" value="Por_Secre_tail"/>
    <property type="match status" value="1"/>
</dbReference>
<evidence type="ECO:0000256" key="1">
    <source>
        <dbReference type="ARBA" id="ARBA00022670"/>
    </source>
</evidence>
<dbReference type="RefSeq" id="WP_279447294.1">
    <property type="nucleotide sequence ID" value="NZ_CP122379.1"/>
</dbReference>
<dbReference type="EMBL" id="CP122379">
    <property type="protein sequence ID" value="WGF91341.1"/>
    <property type="molecule type" value="Genomic_DNA"/>
</dbReference>
<feature type="domain" description="HYR" evidence="6">
    <location>
        <begin position="1182"/>
        <end position="1269"/>
    </location>
</feature>
<reference evidence="8 9" key="1">
    <citation type="submission" date="2023-04" db="EMBL/GenBank/DDBJ databases">
        <title>Taxonomic identification of the Arctic strain Aequorivita sp. nov. and transcriptomic analysis in response to temperature stress.</title>
        <authorList>
            <person name="Liu W."/>
            <person name="Cong B."/>
            <person name="Lin J."/>
        </authorList>
    </citation>
    <scope>NUCLEOTIDE SEQUENCE [LARGE SCALE GENOMIC DNA]</scope>
    <source>
        <strain evidence="8 9">Ant34-E75</strain>
    </source>
</reference>
<dbReference type="InterPro" id="IPR002884">
    <property type="entry name" value="P_dom"/>
</dbReference>
<accession>A0ABY8KUB9</accession>
<evidence type="ECO:0000256" key="3">
    <source>
        <dbReference type="ARBA" id="ARBA00022737"/>
    </source>
</evidence>
<dbReference type="InterPro" id="IPR026444">
    <property type="entry name" value="Secre_tail"/>
</dbReference>
<evidence type="ECO:0000313" key="9">
    <source>
        <dbReference type="Proteomes" id="UP001238523"/>
    </source>
</evidence>
<evidence type="ECO:0000259" key="7">
    <source>
        <dbReference type="PROSITE" id="PS51829"/>
    </source>
</evidence>
<dbReference type="Proteomes" id="UP001238523">
    <property type="component" value="Chromosome"/>
</dbReference>
<dbReference type="PROSITE" id="PS50825">
    <property type="entry name" value="HYR"/>
    <property type="match status" value="2"/>
</dbReference>
<feature type="signal peptide" evidence="5">
    <location>
        <begin position="1"/>
        <end position="25"/>
    </location>
</feature>
<dbReference type="PROSITE" id="PS51829">
    <property type="entry name" value="P_HOMO_B"/>
    <property type="match status" value="1"/>
</dbReference>
<dbReference type="Gene3D" id="2.60.40.10">
    <property type="entry name" value="Immunoglobulins"/>
    <property type="match status" value="2"/>
</dbReference>